<dbReference type="GO" id="GO:0005886">
    <property type="term" value="C:plasma membrane"/>
    <property type="evidence" value="ECO:0007669"/>
    <property type="project" value="TreeGrafter"/>
</dbReference>
<evidence type="ECO:0000259" key="16">
    <source>
        <dbReference type="PROSITE" id="PS50885"/>
    </source>
</evidence>
<proteinExistence type="predicted"/>
<dbReference type="Proteomes" id="UP000199589">
    <property type="component" value="Unassembled WGS sequence"/>
</dbReference>
<dbReference type="PRINTS" id="PR00344">
    <property type="entry name" value="BCTRLSENSOR"/>
</dbReference>
<keyword evidence="11 14" id="KW-0472">Membrane</keyword>
<keyword evidence="8 14" id="KW-1133">Transmembrane helix</keyword>
<feature type="domain" description="Histidine kinase" evidence="15">
    <location>
        <begin position="133"/>
        <end position="344"/>
    </location>
</feature>
<evidence type="ECO:0000256" key="10">
    <source>
        <dbReference type="ARBA" id="ARBA00023026"/>
    </source>
</evidence>
<feature type="transmembrane region" description="Helical" evidence="14">
    <location>
        <begin position="12"/>
        <end position="36"/>
    </location>
</feature>
<comment type="function">
    <text evidence="12">Member of the two-component regulatory system HssS/HssR involved in intracellular heme homeostasis and tempering of staphylococcal virulence. HssS functions as a heme sensor histidine kinase which is autophosphorylated at a histidine residue and transfers its phosphate group to an aspartate residue of HssR. HssR/HssS activates the expression of hrtAB, an efflux pump, in response to extracellular heme, hemin, hemoglobin or blood.</text>
</comment>
<gene>
    <name evidence="17" type="ORF">SAMN04488569_100567</name>
</gene>
<dbReference type="FunFam" id="1.10.287.130:FF:000001">
    <property type="entry name" value="Two-component sensor histidine kinase"/>
    <property type="match status" value="1"/>
</dbReference>
<dbReference type="CDD" id="cd00082">
    <property type="entry name" value="HisKA"/>
    <property type="match status" value="1"/>
</dbReference>
<dbReference type="InterPro" id="IPR004358">
    <property type="entry name" value="Sig_transdc_His_kin-like_C"/>
</dbReference>
<evidence type="ECO:0000256" key="9">
    <source>
        <dbReference type="ARBA" id="ARBA00023012"/>
    </source>
</evidence>
<dbReference type="InterPro" id="IPR005467">
    <property type="entry name" value="His_kinase_dom"/>
</dbReference>
<keyword evidence="7 17" id="KW-0418">Kinase</keyword>
<keyword evidence="10" id="KW-0843">Virulence</keyword>
<dbReference type="OrthoDB" id="9813151at2"/>
<dbReference type="InterPro" id="IPR003661">
    <property type="entry name" value="HisK_dim/P_dom"/>
</dbReference>
<feature type="transmembrane region" description="Helical" evidence="14">
    <location>
        <begin position="48"/>
        <end position="75"/>
    </location>
</feature>
<evidence type="ECO:0000256" key="11">
    <source>
        <dbReference type="ARBA" id="ARBA00023136"/>
    </source>
</evidence>
<dbReference type="AlphaFoldDB" id="A0A1I3VY32"/>
<keyword evidence="18" id="KW-1185">Reference proteome</keyword>
<organism evidence="17 18">
    <name type="scientific">Marinilactibacillus piezotolerans</name>
    <dbReference type="NCBI Taxonomy" id="258723"/>
    <lineage>
        <taxon>Bacteria</taxon>
        <taxon>Bacillati</taxon>
        <taxon>Bacillota</taxon>
        <taxon>Bacilli</taxon>
        <taxon>Lactobacillales</taxon>
        <taxon>Carnobacteriaceae</taxon>
        <taxon>Marinilactibacillus</taxon>
    </lineage>
</organism>
<dbReference type="FunFam" id="3.30.565.10:FF:000006">
    <property type="entry name" value="Sensor histidine kinase WalK"/>
    <property type="match status" value="1"/>
</dbReference>
<dbReference type="Gene3D" id="6.10.340.10">
    <property type="match status" value="1"/>
</dbReference>
<keyword evidence="9" id="KW-0902">Two-component regulatory system</keyword>
<dbReference type="SMART" id="SM00388">
    <property type="entry name" value="HisKA"/>
    <property type="match status" value="1"/>
</dbReference>
<name>A0A1I3VY32_9LACT</name>
<evidence type="ECO:0000256" key="12">
    <source>
        <dbReference type="ARBA" id="ARBA00037219"/>
    </source>
</evidence>
<accession>A0A1I3VY32</accession>
<sequence length="344" mass="39687">MKNKVTSQLWIYLTLLIFFSLVLSTLAFFALMYLLTSLQIIDTNNFRAVPILLIFGSFSILIGTIVSAFVVHRVLHPIMILRTNMEKVAKRDFTIQLNQHQSIKEVQKLYTSFNTMVRELNSVETLRNEFTTTVSHEFKTPVSTIQGYVQLLQNSELSQAEVQDYYKRILNGTQQLSTLSDNILNLTKLNNENFVLDKKNFRLDEQIREVILFLQPKWEKKQLEWTFDLETVNIDGDEEFLHQVWLNLIDNAIKYNKVGGMATVTLTKDETDCYIEIKDSGIGMTEETTQKMFERFYQEDTTRKTQGNGLGLSLVKEIIDLHEGKIMAESKPGAGTKFCVQLPL</sequence>
<dbReference type="EMBL" id="FOSJ01000005">
    <property type="protein sequence ID" value="SFK00039.1"/>
    <property type="molecule type" value="Genomic_DNA"/>
</dbReference>
<dbReference type="InterPro" id="IPR036890">
    <property type="entry name" value="HATPase_C_sf"/>
</dbReference>
<keyword evidence="6 14" id="KW-0812">Transmembrane</keyword>
<keyword evidence="4" id="KW-0597">Phosphoprotein</keyword>
<dbReference type="RefSeq" id="WP_072693051.1">
    <property type="nucleotide sequence ID" value="NZ_FOSJ01000005.1"/>
</dbReference>
<dbReference type="Pfam" id="PF02518">
    <property type="entry name" value="HATPase_c"/>
    <property type="match status" value="1"/>
</dbReference>
<dbReference type="Gene3D" id="1.10.287.130">
    <property type="match status" value="1"/>
</dbReference>
<evidence type="ECO:0000259" key="15">
    <source>
        <dbReference type="PROSITE" id="PS50109"/>
    </source>
</evidence>
<dbReference type="SUPFAM" id="SSF47384">
    <property type="entry name" value="Homodimeric domain of signal transducing histidine kinase"/>
    <property type="match status" value="1"/>
</dbReference>
<protein>
    <recommendedName>
        <fullName evidence="13">Heme sensor protein HssS</fullName>
        <ecNumber evidence="3">2.7.13.3</ecNumber>
    </recommendedName>
</protein>
<evidence type="ECO:0000313" key="18">
    <source>
        <dbReference type="Proteomes" id="UP000199589"/>
    </source>
</evidence>
<dbReference type="CDD" id="cd06225">
    <property type="entry name" value="HAMP"/>
    <property type="match status" value="1"/>
</dbReference>
<feature type="domain" description="HAMP" evidence="16">
    <location>
        <begin position="72"/>
        <end position="125"/>
    </location>
</feature>
<comment type="subcellular location">
    <subcellularLocation>
        <location evidence="2">Membrane</location>
        <topology evidence="2">Multi-pass membrane protein</topology>
    </subcellularLocation>
</comment>
<dbReference type="SUPFAM" id="SSF55874">
    <property type="entry name" value="ATPase domain of HSP90 chaperone/DNA topoisomerase II/histidine kinase"/>
    <property type="match status" value="1"/>
</dbReference>
<dbReference type="SMART" id="SM00387">
    <property type="entry name" value="HATPase_c"/>
    <property type="match status" value="1"/>
</dbReference>
<dbReference type="InterPro" id="IPR050398">
    <property type="entry name" value="HssS/ArlS-like"/>
</dbReference>
<evidence type="ECO:0000256" key="2">
    <source>
        <dbReference type="ARBA" id="ARBA00004141"/>
    </source>
</evidence>
<dbReference type="Gene3D" id="3.30.565.10">
    <property type="entry name" value="Histidine kinase-like ATPase, C-terminal domain"/>
    <property type="match status" value="1"/>
</dbReference>
<evidence type="ECO:0000256" key="3">
    <source>
        <dbReference type="ARBA" id="ARBA00012438"/>
    </source>
</evidence>
<dbReference type="PANTHER" id="PTHR45528:SF11">
    <property type="entry name" value="HISTIDINE KINASE"/>
    <property type="match status" value="1"/>
</dbReference>
<dbReference type="CDD" id="cd00075">
    <property type="entry name" value="HATPase"/>
    <property type="match status" value="1"/>
</dbReference>
<evidence type="ECO:0000313" key="17">
    <source>
        <dbReference type="EMBL" id="SFK00039.1"/>
    </source>
</evidence>
<evidence type="ECO:0000256" key="4">
    <source>
        <dbReference type="ARBA" id="ARBA00022553"/>
    </source>
</evidence>
<keyword evidence="5" id="KW-0808">Transferase</keyword>
<dbReference type="InterPro" id="IPR003660">
    <property type="entry name" value="HAMP_dom"/>
</dbReference>
<dbReference type="PANTHER" id="PTHR45528">
    <property type="entry name" value="SENSOR HISTIDINE KINASE CPXA"/>
    <property type="match status" value="1"/>
</dbReference>
<evidence type="ECO:0000256" key="7">
    <source>
        <dbReference type="ARBA" id="ARBA00022777"/>
    </source>
</evidence>
<dbReference type="GO" id="GO:0000155">
    <property type="term" value="F:phosphorelay sensor kinase activity"/>
    <property type="evidence" value="ECO:0007669"/>
    <property type="project" value="InterPro"/>
</dbReference>
<dbReference type="PROSITE" id="PS50885">
    <property type="entry name" value="HAMP"/>
    <property type="match status" value="1"/>
</dbReference>
<evidence type="ECO:0000256" key="6">
    <source>
        <dbReference type="ARBA" id="ARBA00022692"/>
    </source>
</evidence>
<dbReference type="InterPro" id="IPR003594">
    <property type="entry name" value="HATPase_dom"/>
</dbReference>
<dbReference type="InterPro" id="IPR036097">
    <property type="entry name" value="HisK_dim/P_sf"/>
</dbReference>
<evidence type="ECO:0000256" key="13">
    <source>
        <dbReference type="ARBA" id="ARBA00040841"/>
    </source>
</evidence>
<evidence type="ECO:0000256" key="14">
    <source>
        <dbReference type="SAM" id="Phobius"/>
    </source>
</evidence>
<reference evidence="18" key="1">
    <citation type="submission" date="2016-10" db="EMBL/GenBank/DDBJ databases">
        <authorList>
            <person name="Varghese N."/>
            <person name="Submissions S."/>
        </authorList>
    </citation>
    <scope>NUCLEOTIDE SEQUENCE [LARGE SCALE GENOMIC DNA]</scope>
    <source>
        <strain evidence="18">DSM 16108</strain>
    </source>
</reference>
<dbReference type="EC" id="2.7.13.3" evidence="3"/>
<dbReference type="PROSITE" id="PS50109">
    <property type="entry name" value="HIS_KIN"/>
    <property type="match status" value="1"/>
</dbReference>
<evidence type="ECO:0000256" key="1">
    <source>
        <dbReference type="ARBA" id="ARBA00000085"/>
    </source>
</evidence>
<evidence type="ECO:0000256" key="5">
    <source>
        <dbReference type="ARBA" id="ARBA00022679"/>
    </source>
</evidence>
<dbReference type="SUPFAM" id="SSF158472">
    <property type="entry name" value="HAMP domain-like"/>
    <property type="match status" value="1"/>
</dbReference>
<dbReference type="Pfam" id="PF00512">
    <property type="entry name" value="HisKA"/>
    <property type="match status" value="1"/>
</dbReference>
<comment type="catalytic activity">
    <reaction evidence="1">
        <text>ATP + protein L-histidine = ADP + protein N-phospho-L-histidine.</text>
        <dbReference type="EC" id="2.7.13.3"/>
    </reaction>
</comment>
<evidence type="ECO:0000256" key="8">
    <source>
        <dbReference type="ARBA" id="ARBA00022989"/>
    </source>
</evidence>